<organism evidence="1 2">
    <name type="scientific">Desmophyllum pertusum</name>
    <dbReference type="NCBI Taxonomy" id="174260"/>
    <lineage>
        <taxon>Eukaryota</taxon>
        <taxon>Metazoa</taxon>
        <taxon>Cnidaria</taxon>
        <taxon>Anthozoa</taxon>
        <taxon>Hexacorallia</taxon>
        <taxon>Scleractinia</taxon>
        <taxon>Caryophylliina</taxon>
        <taxon>Caryophylliidae</taxon>
        <taxon>Desmophyllum</taxon>
    </lineage>
</organism>
<gene>
    <name evidence="1" type="ORF">OS493_026712</name>
</gene>
<accession>A0A9W9ZYF8</accession>
<protein>
    <submittedName>
        <fullName evidence="1">Uncharacterized protein</fullName>
    </submittedName>
</protein>
<evidence type="ECO:0000313" key="1">
    <source>
        <dbReference type="EMBL" id="KAJ7390202.1"/>
    </source>
</evidence>
<evidence type="ECO:0000313" key="2">
    <source>
        <dbReference type="Proteomes" id="UP001163046"/>
    </source>
</evidence>
<proteinExistence type="predicted"/>
<dbReference type="PANTHER" id="PTHR47018:SF3">
    <property type="entry name" value="MYCBP-ASSOCIATED PROTEIN"/>
    <property type="match status" value="1"/>
</dbReference>
<dbReference type="Proteomes" id="UP001163046">
    <property type="component" value="Unassembled WGS sequence"/>
</dbReference>
<reference evidence="1" key="1">
    <citation type="submission" date="2023-01" db="EMBL/GenBank/DDBJ databases">
        <title>Genome assembly of the deep-sea coral Lophelia pertusa.</title>
        <authorList>
            <person name="Herrera S."/>
            <person name="Cordes E."/>
        </authorList>
    </citation>
    <scope>NUCLEOTIDE SEQUENCE</scope>
    <source>
        <strain evidence="1">USNM1676648</strain>
        <tissue evidence="1">Polyp</tissue>
    </source>
</reference>
<dbReference type="PANTHER" id="PTHR47018">
    <property type="entry name" value="CXC DOMAIN-CONTAINING PROTEIN-RELATED"/>
    <property type="match status" value="1"/>
</dbReference>
<keyword evidence="2" id="KW-1185">Reference proteome</keyword>
<dbReference type="AlphaFoldDB" id="A0A9W9ZYF8"/>
<name>A0A9W9ZYF8_9CNID</name>
<comment type="caution">
    <text evidence="1">The sequence shown here is derived from an EMBL/GenBank/DDBJ whole genome shotgun (WGS) entry which is preliminary data.</text>
</comment>
<dbReference type="EMBL" id="MU825419">
    <property type="protein sequence ID" value="KAJ7390202.1"/>
    <property type="molecule type" value="Genomic_DNA"/>
</dbReference>
<sequence length="110" mass="12694">MSVDYKRVLLRVESQIESNVLQRMEQNDSVYLPPDIVKGRHVFFAIDNVDFAEDSPDGKRTFMALQWRFTNAPMPKTRWFMLMSTQLCKGRSIKDLPDSITSLVECPAPP</sequence>
<dbReference type="OrthoDB" id="5986184at2759"/>